<evidence type="ECO:0000313" key="7">
    <source>
        <dbReference type="EMBL" id="BCS94470.1"/>
    </source>
</evidence>
<evidence type="ECO:0000256" key="4">
    <source>
        <dbReference type="ARBA" id="ARBA00022679"/>
    </source>
</evidence>
<dbReference type="RefSeq" id="WP_236890786.1">
    <property type="nucleotide sequence ID" value="NZ_AP024488.1"/>
</dbReference>
<dbReference type="PIRSF" id="PIRSF004486">
    <property type="entry name" value="MraW"/>
    <property type="match status" value="1"/>
</dbReference>
<feature type="binding site" evidence="6">
    <location>
        <position position="101"/>
    </location>
    <ligand>
        <name>S-adenosyl-L-methionine</name>
        <dbReference type="ChEBI" id="CHEBI:59789"/>
    </ligand>
</feature>
<dbReference type="PANTHER" id="PTHR11265">
    <property type="entry name" value="S-ADENOSYL-METHYLTRANSFERASE MRAW"/>
    <property type="match status" value="1"/>
</dbReference>
<proteinExistence type="inferred from homology"/>
<comment type="catalytic activity">
    <reaction evidence="6">
        <text>cytidine(1402) in 16S rRNA + S-adenosyl-L-methionine = N(4)-methylcytidine(1402) in 16S rRNA + S-adenosyl-L-homocysteine + H(+)</text>
        <dbReference type="Rhea" id="RHEA:42928"/>
        <dbReference type="Rhea" id="RHEA-COMP:10286"/>
        <dbReference type="Rhea" id="RHEA-COMP:10287"/>
        <dbReference type="ChEBI" id="CHEBI:15378"/>
        <dbReference type="ChEBI" id="CHEBI:57856"/>
        <dbReference type="ChEBI" id="CHEBI:59789"/>
        <dbReference type="ChEBI" id="CHEBI:74506"/>
        <dbReference type="ChEBI" id="CHEBI:82748"/>
        <dbReference type="EC" id="2.1.1.199"/>
    </reaction>
</comment>
<organism evidence="7 8">
    <name type="scientific">Desulfoluna limicola</name>
    <dbReference type="NCBI Taxonomy" id="2810562"/>
    <lineage>
        <taxon>Bacteria</taxon>
        <taxon>Pseudomonadati</taxon>
        <taxon>Thermodesulfobacteriota</taxon>
        <taxon>Desulfobacteria</taxon>
        <taxon>Desulfobacterales</taxon>
        <taxon>Desulfolunaceae</taxon>
        <taxon>Desulfoluna</taxon>
    </lineage>
</organism>
<feature type="binding site" evidence="6">
    <location>
        <begin position="33"/>
        <end position="35"/>
    </location>
    <ligand>
        <name>S-adenosyl-L-methionine</name>
        <dbReference type="ChEBI" id="CHEBI:59789"/>
    </ligand>
</feature>
<dbReference type="NCBIfam" id="TIGR00006">
    <property type="entry name" value="16S rRNA (cytosine(1402)-N(4))-methyltransferase RsmH"/>
    <property type="match status" value="1"/>
</dbReference>
<dbReference type="InterPro" id="IPR023397">
    <property type="entry name" value="SAM-dep_MeTrfase_MraW_recog"/>
</dbReference>
<comment type="function">
    <text evidence="6">Specifically methylates the N4 position of cytidine in position 1402 (C1402) of 16S rRNA.</text>
</comment>
<dbReference type="EMBL" id="AP024488">
    <property type="protein sequence ID" value="BCS94470.1"/>
    <property type="molecule type" value="Genomic_DNA"/>
</dbReference>
<keyword evidence="6" id="KW-0963">Cytoplasm</keyword>
<comment type="similarity">
    <text evidence="1 6">Belongs to the methyltransferase superfamily. RsmH family.</text>
</comment>
<name>A0ABN6EYS8_9BACT</name>
<accession>A0ABN6EYS8</accession>
<keyword evidence="3 6" id="KW-0489">Methyltransferase</keyword>
<reference evidence="7 8" key="1">
    <citation type="submission" date="2021-02" db="EMBL/GenBank/DDBJ databases">
        <title>Complete genome of Desulfoluna sp. strain ASN36.</title>
        <authorList>
            <person name="Takahashi A."/>
            <person name="Kojima H."/>
            <person name="Fukui M."/>
        </authorList>
    </citation>
    <scope>NUCLEOTIDE SEQUENCE [LARGE SCALE GENOMIC DNA]</scope>
    <source>
        <strain evidence="7 8">ASN36</strain>
    </source>
</reference>
<keyword evidence="4 6" id="KW-0808">Transferase</keyword>
<evidence type="ECO:0000256" key="6">
    <source>
        <dbReference type="HAMAP-Rule" id="MF_01007"/>
    </source>
</evidence>
<feature type="binding site" evidence="6">
    <location>
        <position position="108"/>
    </location>
    <ligand>
        <name>S-adenosyl-L-methionine</name>
        <dbReference type="ChEBI" id="CHEBI:59789"/>
    </ligand>
</feature>
<dbReference type="PANTHER" id="PTHR11265:SF0">
    <property type="entry name" value="12S RRNA N4-METHYLCYTIDINE METHYLTRANSFERASE"/>
    <property type="match status" value="1"/>
</dbReference>
<dbReference type="GO" id="GO:0008168">
    <property type="term" value="F:methyltransferase activity"/>
    <property type="evidence" value="ECO:0007669"/>
    <property type="project" value="UniProtKB-KW"/>
</dbReference>
<evidence type="ECO:0000256" key="3">
    <source>
        <dbReference type="ARBA" id="ARBA00022603"/>
    </source>
</evidence>
<dbReference type="Proteomes" id="UP001320148">
    <property type="component" value="Chromosome"/>
</dbReference>
<dbReference type="Pfam" id="PF01795">
    <property type="entry name" value="Methyltransf_5"/>
    <property type="match status" value="1"/>
</dbReference>
<dbReference type="GO" id="GO:0032259">
    <property type="term" value="P:methylation"/>
    <property type="evidence" value="ECO:0007669"/>
    <property type="project" value="UniProtKB-KW"/>
</dbReference>
<dbReference type="EC" id="2.1.1.199" evidence="6"/>
<evidence type="ECO:0000313" key="8">
    <source>
        <dbReference type="Proteomes" id="UP001320148"/>
    </source>
</evidence>
<protein>
    <recommendedName>
        <fullName evidence="6">Ribosomal RNA small subunit methyltransferase H</fullName>
        <ecNumber evidence="6">2.1.1.199</ecNumber>
    </recommendedName>
    <alternativeName>
        <fullName evidence="6">16S rRNA m(4)C1402 methyltransferase</fullName>
    </alternativeName>
    <alternativeName>
        <fullName evidence="6">rRNA (cytosine-N(4)-)-methyltransferase RsmH</fullName>
    </alternativeName>
</protein>
<dbReference type="InterPro" id="IPR002903">
    <property type="entry name" value="RsmH"/>
</dbReference>
<dbReference type="SUPFAM" id="SSF53335">
    <property type="entry name" value="S-adenosyl-L-methionine-dependent methyltransferases"/>
    <property type="match status" value="1"/>
</dbReference>
<dbReference type="Gene3D" id="3.40.50.150">
    <property type="entry name" value="Vaccinia Virus protein VP39"/>
    <property type="match status" value="1"/>
</dbReference>
<keyword evidence="5 6" id="KW-0949">S-adenosyl-L-methionine</keyword>
<dbReference type="Gene3D" id="1.10.150.170">
    <property type="entry name" value="Putative methyltransferase TM0872, insert domain"/>
    <property type="match status" value="1"/>
</dbReference>
<evidence type="ECO:0000256" key="1">
    <source>
        <dbReference type="ARBA" id="ARBA00010396"/>
    </source>
</evidence>
<dbReference type="HAMAP" id="MF_01007">
    <property type="entry name" value="16SrRNA_methyltr_H"/>
    <property type="match status" value="1"/>
</dbReference>
<keyword evidence="8" id="KW-1185">Reference proteome</keyword>
<feature type="binding site" evidence="6">
    <location>
        <position position="80"/>
    </location>
    <ligand>
        <name>S-adenosyl-L-methionine</name>
        <dbReference type="ChEBI" id="CHEBI:59789"/>
    </ligand>
</feature>
<dbReference type="SUPFAM" id="SSF81799">
    <property type="entry name" value="Putative methyltransferase TM0872, insert domain"/>
    <property type="match status" value="1"/>
</dbReference>
<comment type="subcellular location">
    <subcellularLocation>
        <location evidence="6">Cytoplasm</location>
    </subcellularLocation>
</comment>
<sequence length="312" mass="34555">MDFKHISAMPREVMAYLDPKPGGTYVDGTLGGGGHSAMIIERIMPDGRFVGVDQDMDAISNAQKRFSAHGDSVTLVHDNFANIATILKELGTGGVDGILVDIGLSQHQLDGSGRGFSFMRDEPLDMRMDARADITAEELVNTLPEKELADIIFKYGEERFSRGIAKAIVKRRETAPITSTLELADIIRFAMPAKAVAKQKIHPATRSFQAIRIAVNRELERLERFMDDFCELLNPGGRLCVLSFHSLEDRIVKQKMRHLASGCICPKSFPICTCGNEPKVKLLTRKAVRPADDEVAENPMARSTRLRACEKL</sequence>
<dbReference type="InterPro" id="IPR029063">
    <property type="entry name" value="SAM-dependent_MTases_sf"/>
</dbReference>
<evidence type="ECO:0000256" key="2">
    <source>
        <dbReference type="ARBA" id="ARBA00022552"/>
    </source>
</evidence>
<evidence type="ECO:0000256" key="5">
    <source>
        <dbReference type="ARBA" id="ARBA00022691"/>
    </source>
</evidence>
<gene>
    <name evidence="6 7" type="primary">rsmH</name>
    <name evidence="7" type="ORF">DSLASN_01020</name>
</gene>
<feature type="binding site" evidence="6">
    <location>
        <position position="53"/>
    </location>
    <ligand>
        <name>S-adenosyl-L-methionine</name>
        <dbReference type="ChEBI" id="CHEBI:59789"/>
    </ligand>
</feature>
<keyword evidence="2 6" id="KW-0698">rRNA processing</keyword>